<dbReference type="AlphaFoldDB" id="R9I5D2"/>
<sequence>MKTKLLFGVLATAALASCNNDDVVKVNNGKGIFFRTSLDNPVTRANTISQSNLDVFYVTAVGSEPVLMTHNGVRSTDGGNTWNCDRVYFWPDYRVRFFAYSHLDTTLVKIDNVSQKILGFEPAHTVSGQKDLVVSYNSGTREANEAGGVAMNFKHALSQIELRAKCSNSNIKINVRGVKLANVATKGDFTFPDEVTDASYVLRQEKWDNLKGGDAPSRAYVIRGDEFSLTGDAESLMFGNDNFMLLPQKQHKWNATRDTTGVYISVLCQIFNVDGDNKTQLFPKTAGLFGFAAVPVEIDWQPGKKYIYTLDFCSEGGGAGKPDPDPQDPTNPKDPLIDPDPAVPGKDILGKPIRFTVTVEEWGEEDSDIRM</sequence>
<protein>
    <recommendedName>
        <fullName evidence="4">Fimbrillin family protein</fullName>
    </recommendedName>
</protein>
<dbReference type="Proteomes" id="UP000014200">
    <property type="component" value="Unassembled WGS sequence"/>
</dbReference>
<keyword evidence="3" id="KW-1185">Reference proteome</keyword>
<dbReference type="EMBL" id="ASSP01000018">
    <property type="protein sequence ID" value="EOS11399.1"/>
    <property type="molecule type" value="Genomic_DNA"/>
</dbReference>
<dbReference type="CDD" id="cd13120">
    <property type="entry name" value="BF2867_like_N"/>
    <property type="match status" value="1"/>
</dbReference>
<dbReference type="InterPro" id="IPR025049">
    <property type="entry name" value="Mfa-like_1"/>
</dbReference>
<dbReference type="STRING" id="1235788.C802_03113"/>
<dbReference type="OrthoDB" id="1100738at2"/>
<dbReference type="HOGENOM" id="CLU_057464_0_0_10"/>
<reference evidence="2 3" key="1">
    <citation type="submission" date="2013-04" db="EMBL/GenBank/DDBJ databases">
        <title>The Genome Sequence of Bacteroides massiliensis dnLKV3.</title>
        <authorList>
            <consortium name="The Broad Institute Genomics Platform"/>
            <consortium name="The Broad Institute Genome Sequencing Center for Infectious Disease"/>
            <person name="Earl A."/>
            <person name="Xavier R."/>
            <person name="Kuhn K."/>
            <person name="Stappenbeck T."/>
            <person name="Walker B."/>
            <person name="Young S."/>
            <person name="Zeng Q."/>
            <person name="Gargeya S."/>
            <person name="Fitzgerald M."/>
            <person name="Haas B."/>
            <person name="Abouelleil A."/>
            <person name="Allen A.W."/>
            <person name="Alvarado L."/>
            <person name="Arachchi H.M."/>
            <person name="Berlin A.M."/>
            <person name="Chapman S.B."/>
            <person name="Gainer-Dewar J."/>
            <person name="Goldberg J."/>
            <person name="Griggs A."/>
            <person name="Gujja S."/>
            <person name="Hansen M."/>
            <person name="Howarth C."/>
            <person name="Imamovic A."/>
            <person name="Ireland A."/>
            <person name="Larimer J."/>
            <person name="McCowan C."/>
            <person name="Murphy C."/>
            <person name="Pearson M."/>
            <person name="Poon T.W."/>
            <person name="Priest M."/>
            <person name="Roberts A."/>
            <person name="Saif S."/>
            <person name="Shea T."/>
            <person name="Sisk P."/>
            <person name="Sykes S."/>
            <person name="Wortman J."/>
            <person name="Nusbaum C."/>
            <person name="Birren B."/>
        </authorList>
    </citation>
    <scope>NUCLEOTIDE SEQUENCE [LARGE SCALE GENOMIC DNA]</scope>
    <source>
        <strain evidence="3">dnLKV3</strain>
    </source>
</reference>
<dbReference type="PATRIC" id="fig|1235788.3.peg.3201"/>
<gene>
    <name evidence="2" type="ORF">C802_03113</name>
</gene>
<accession>R9I5D2</accession>
<dbReference type="RefSeq" id="WP_016277440.1">
    <property type="nucleotide sequence ID" value="NZ_JABVZU010000002.1"/>
</dbReference>
<dbReference type="Pfam" id="PF13149">
    <property type="entry name" value="Mfa_like_1"/>
    <property type="match status" value="1"/>
</dbReference>
<evidence type="ECO:0000313" key="3">
    <source>
        <dbReference type="Proteomes" id="UP000014200"/>
    </source>
</evidence>
<name>R9I5D2_9BACT</name>
<evidence type="ECO:0008006" key="4">
    <source>
        <dbReference type="Google" id="ProtNLM"/>
    </source>
</evidence>
<proteinExistence type="predicted"/>
<dbReference type="PROSITE" id="PS51257">
    <property type="entry name" value="PROKAR_LIPOPROTEIN"/>
    <property type="match status" value="1"/>
</dbReference>
<dbReference type="GeneID" id="82152229"/>
<organism evidence="2 3">
    <name type="scientific">Phocaeicola sartorii</name>
    <dbReference type="NCBI Taxonomy" id="671267"/>
    <lineage>
        <taxon>Bacteria</taxon>
        <taxon>Pseudomonadati</taxon>
        <taxon>Bacteroidota</taxon>
        <taxon>Bacteroidia</taxon>
        <taxon>Bacteroidales</taxon>
        <taxon>Bacteroidaceae</taxon>
        <taxon>Phocaeicola</taxon>
    </lineage>
</organism>
<evidence type="ECO:0000313" key="2">
    <source>
        <dbReference type="EMBL" id="EOS11399.1"/>
    </source>
</evidence>
<evidence type="ECO:0000256" key="1">
    <source>
        <dbReference type="SAM" id="MobiDB-lite"/>
    </source>
</evidence>
<comment type="caution">
    <text evidence="2">The sequence shown here is derived from an EMBL/GenBank/DDBJ whole genome shotgun (WGS) entry which is preliminary data.</text>
</comment>
<feature type="region of interest" description="Disordered" evidence="1">
    <location>
        <begin position="317"/>
        <end position="349"/>
    </location>
</feature>